<organism evidence="2 3">
    <name type="scientific">Riccia fluitans</name>
    <dbReference type="NCBI Taxonomy" id="41844"/>
    <lineage>
        <taxon>Eukaryota</taxon>
        <taxon>Viridiplantae</taxon>
        <taxon>Streptophyta</taxon>
        <taxon>Embryophyta</taxon>
        <taxon>Marchantiophyta</taxon>
        <taxon>Marchantiopsida</taxon>
        <taxon>Marchantiidae</taxon>
        <taxon>Marchantiales</taxon>
        <taxon>Ricciaceae</taxon>
        <taxon>Riccia</taxon>
    </lineage>
</organism>
<protein>
    <submittedName>
        <fullName evidence="2">Uncharacterized protein</fullName>
    </submittedName>
</protein>
<sequence length="172" mass="19565">MIISSPKNYVEVRVQAEEVPVAERVEEKEKAPLVDELEGVPVTFPIPNKEGPSAAKAEAKPDQRGTKWKQDTQKTPGDRPKLRRKTKVTKKPCETIELSNESQEAKQEEETALPEDSLQLLESHIIEQFCLSLAYGEQIMVPILHIFEGNRIQVEAEVGWRMTFMEIVLRKS</sequence>
<dbReference type="Proteomes" id="UP001605036">
    <property type="component" value="Unassembled WGS sequence"/>
</dbReference>
<dbReference type="EMBL" id="JBHFFA010000003">
    <property type="protein sequence ID" value="KAL2633955.1"/>
    <property type="molecule type" value="Genomic_DNA"/>
</dbReference>
<evidence type="ECO:0000256" key="1">
    <source>
        <dbReference type="SAM" id="MobiDB-lite"/>
    </source>
</evidence>
<feature type="compositionally biased region" description="Basic and acidic residues" evidence="1">
    <location>
        <begin position="57"/>
        <end position="80"/>
    </location>
</feature>
<proteinExistence type="predicted"/>
<feature type="region of interest" description="Disordered" evidence="1">
    <location>
        <begin position="42"/>
        <end position="90"/>
    </location>
</feature>
<accession>A0ABD1YTZ1</accession>
<evidence type="ECO:0000313" key="3">
    <source>
        <dbReference type="Proteomes" id="UP001605036"/>
    </source>
</evidence>
<gene>
    <name evidence="2" type="ORF">R1flu_005434</name>
</gene>
<dbReference type="AlphaFoldDB" id="A0ABD1YTZ1"/>
<reference evidence="2 3" key="1">
    <citation type="submission" date="2024-09" db="EMBL/GenBank/DDBJ databases">
        <title>Chromosome-scale assembly of Riccia fluitans.</title>
        <authorList>
            <person name="Paukszto L."/>
            <person name="Sawicki J."/>
            <person name="Karawczyk K."/>
            <person name="Piernik-Szablinska J."/>
            <person name="Szczecinska M."/>
            <person name="Mazdziarz M."/>
        </authorList>
    </citation>
    <scope>NUCLEOTIDE SEQUENCE [LARGE SCALE GENOMIC DNA]</scope>
    <source>
        <strain evidence="2">Rf_01</strain>
        <tissue evidence="2">Aerial parts of the thallus</tissue>
    </source>
</reference>
<comment type="caution">
    <text evidence="2">The sequence shown here is derived from an EMBL/GenBank/DDBJ whole genome shotgun (WGS) entry which is preliminary data.</text>
</comment>
<feature type="compositionally biased region" description="Basic residues" evidence="1">
    <location>
        <begin position="81"/>
        <end position="90"/>
    </location>
</feature>
<evidence type="ECO:0000313" key="2">
    <source>
        <dbReference type="EMBL" id="KAL2633955.1"/>
    </source>
</evidence>
<keyword evidence="3" id="KW-1185">Reference proteome</keyword>
<name>A0ABD1YTZ1_9MARC</name>